<dbReference type="Gene3D" id="1.25.40.20">
    <property type="entry name" value="Ankyrin repeat-containing domain"/>
    <property type="match status" value="1"/>
</dbReference>
<sequence>MTAALNGLHTNVAQLLITSAIGIDLCLNNGAGQSAFHIAMDYRDQAVARLLVDKDDNIAVQVRFCNLSLFGC</sequence>
<gene>
    <name evidence="1" type="ORF">PXEA_LOCUS8461</name>
</gene>
<dbReference type="Proteomes" id="UP000784294">
    <property type="component" value="Unassembled WGS sequence"/>
</dbReference>
<proteinExistence type="predicted"/>
<evidence type="ECO:0000313" key="2">
    <source>
        <dbReference type="Proteomes" id="UP000784294"/>
    </source>
</evidence>
<reference evidence="1" key="1">
    <citation type="submission" date="2018-11" db="EMBL/GenBank/DDBJ databases">
        <authorList>
            <consortium name="Pathogen Informatics"/>
        </authorList>
    </citation>
    <scope>NUCLEOTIDE SEQUENCE</scope>
</reference>
<evidence type="ECO:0000313" key="1">
    <source>
        <dbReference type="EMBL" id="VEL15021.1"/>
    </source>
</evidence>
<dbReference type="InterPro" id="IPR036770">
    <property type="entry name" value="Ankyrin_rpt-contain_sf"/>
</dbReference>
<dbReference type="EMBL" id="CAAALY010023146">
    <property type="protein sequence ID" value="VEL15021.1"/>
    <property type="molecule type" value="Genomic_DNA"/>
</dbReference>
<accession>A0A3S5A4V7</accession>
<keyword evidence="2" id="KW-1185">Reference proteome</keyword>
<organism evidence="1 2">
    <name type="scientific">Protopolystoma xenopodis</name>
    <dbReference type="NCBI Taxonomy" id="117903"/>
    <lineage>
        <taxon>Eukaryota</taxon>
        <taxon>Metazoa</taxon>
        <taxon>Spiralia</taxon>
        <taxon>Lophotrochozoa</taxon>
        <taxon>Platyhelminthes</taxon>
        <taxon>Monogenea</taxon>
        <taxon>Polyopisthocotylea</taxon>
        <taxon>Polystomatidea</taxon>
        <taxon>Polystomatidae</taxon>
        <taxon>Protopolystoma</taxon>
    </lineage>
</organism>
<name>A0A3S5A4V7_9PLAT</name>
<dbReference type="SUPFAM" id="SSF48403">
    <property type="entry name" value="Ankyrin repeat"/>
    <property type="match status" value="1"/>
</dbReference>
<comment type="caution">
    <text evidence="1">The sequence shown here is derived from an EMBL/GenBank/DDBJ whole genome shotgun (WGS) entry which is preliminary data.</text>
</comment>
<protein>
    <submittedName>
        <fullName evidence="1">Uncharacterized protein</fullName>
    </submittedName>
</protein>
<dbReference type="AlphaFoldDB" id="A0A3S5A4V7"/>